<dbReference type="SUPFAM" id="SSF51161">
    <property type="entry name" value="Trimeric LpxA-like enzymes"/>
    <property type="match status" value="1"/>
</dbReference>
<organism evidence="3 4">
    <name type="scientific">Bacteroides thetaiotaomicron</name>
    <dbReference type="NCBI Taxonomy" id="818"/>
    <lineage>
        <taxon>Bacteria</taxon>
        <taxon>Pseudomonadati</taxon>
        <taxon>Bacteroidota</taxon>
        <taxon>Bacteroidia</taxon>
        <taxon>Bacteroidales</taxon>
        <taxon>Bacteroidaceae</taxon>
        <taxon>Bacteroides</taxon>
    </lineage>
</organism>
<keyword evidence="3" id="KW-0012">Acyltransferase</keyword>
<evidence type="ECO:0000256" key="1">
    <source>
        <dbReference type="ARBA" id="ARBA00007274"/>
    </source>
</evidence>
<dbReference type="Proteomes" id="UP001200544">
    <property type="component" value="Unassembled WGS sequence"/>
</dbReference>
<dbReference type="CDD" id="cd04647">
    <property type="entry name" value="LbH_MAT_like"/>
    <property type="match status" value="1"/>
</dbReference>
<accession>A0AAW4ZE85</accession>
<comment type="caution">
    <text evidence="3">The sequence shown here is derived from an EMBL/GenBank/DDBJ whole genome shotgun (WGS) entry which is preliminary data.</text>
</comment>
<evidence type="ECO:0000313" key="3">
    <source>
        <dbReference type="EMBL" id="MCE9241045.1"/>
    </source>
</evidence>
<name>A0AAW4ZE85_BACT4</name>
<keyword evidence="2" id="KW-0808">Transferase</keyword>
<dbReference type="GO" id="GO:0008374">
    <property type="term" value="F:O-acyltransferase activity"/>
    <property type="evidence" value="ECO:0007669"/>
    <property type="project" value="TreeGrafter"/>
</dbReference>
<dbReference type="RefSeq" id="WP_195381212.1">
    <property type="nucleotide sequence ID" value="NZ_JADMRY010000029.1"/>
</dbReference>
<evidence type="ECO:0000313" key="4">
    <source>
        <dbReference type="Proteomes" id="UP001200544"/>
    </source>
</evidence>
<dbReference type="EMBL" id="JAHYQA010000040">
    <property type="protein sequence ID" value="MCE9241045.1"/>
    <property type="molecule type" value="Genomic_DNA"/>
</dbReference>
<dbReference type="Gene3D" id="2.160.10.10">
    <property type="entry name" value="Hexapeptide repeat proteins"/>
    <property type="match status" value="1"/>
</dbReference>
<gene>
    <name evidence="3" type="ORF">K0H07_28390</name>
</gene>
<sequence length="173" mass="19233">MSIFKKIKRRIVRLFCSYEKQARYEGIKMGTCNFINSRFWSTEPYLITIGSHVQITKGVQLHTHGGGNSVRKIDPTFDCFGKVVIEDWAYIGSFSQIMPGVTIGEGSLVAAGSVVTKSTPPGSVVGGNPAKIICTVENYLHRNKKYDTKTKGLSAEEKKRVLLALPEDMFLKK</sequence>
<evidence type="ECO:0000256" key="2">
    <source>
        <dbReference type="ARBA" id="ARBA00022679"/>
    </source>
</evidence>
<dbReference type="InterPro" id="IPR051159">
    <property type="entry name" value="Hexapeptide_acetyltransf"/>
</dbReference>
<dbReference type="PANTHER" id="PTHR23416">
    <property type="entry name" value="SIALIC ACID SYNTHASE-RELATED"/>
    <property type="match status" value="1"/>
</dbReference>
<dbReference type="Pfam" id="PF00132">
    <property type="entry name" value="Hexapep"/>
    <property type="match status" value="1"/>
</dbReference>
<proteinExistence type="inferred from homology"/>
<dbReference type="InterPro" id="IPR011004">
    <property type="entry name" value="Trimer_LpxA-like_sf"/>
</dbReference>
<dbReference type="InterPro" id="IPR001451">
    <property type="entry name" value="Hexapep"/>
</dbReference>
<protein>
    <submittedName>
        <fullName evidence="3">Acyltransferase</fullName>
    </submittedName>
</protein>
<comment type="similarity">
    <text evidence="1">Belongs to the transferase hexapeptide repeat family.</text>
</comment>
<dbReference type="AlphaFoldDB" id="A0AAW4ZE85"/>
<dbReference type="PANTHER" id="PTHR23416:SF23">
    <property type="entry name" value="ACETYLTRANSFERASE C18B11.09C-RELATED"/>
    <property type="match status" value="1"/>
</dbReference>
<reference evidence="3" key="1">
    <citation type="submission" date="2021-07" db="EMBL/GenBank/DDBJ databases">
        <title>Comparative genomics of Bacteroides fragilis group isolates reveals species-dependent resistance mechanisms and validates clinical tools for resistance prediction.</title>
        <authorList>
            <person name="Wallace M.J."/>
            <person name="Jean S."/>
            <person name="Wallace M.A."/>
            <person name="Carey-Ann B.D."/>
            <person name="Dantas G."/>
        </authorList>
    </citation>
    <scope>NUCLEOTIDE SEQUENCE</scope>
    <source>
        <strain evidence="3">BJH_160</strain>
    </source>
</reference>